<dbReference type="GO" id="GO:0005524">
    <property type="term" value="F:ATP binding"/>
    <property type="evidence" value="ECO:0007669"/>
    <property type="project" value="UniProtKB-KW"/>
</dbReference>
<organism evidence="5 6">
    <name type="scientific">Brucella pseudogrignonensis</name>
    <dbReference type="NCBI Taxonomy" id="419475"/>
    <lineage>
        <taxon>Bacteria</taxon>
        <taxon>Pseudomonadati</taxon>
        <taxon>Pseudomonadota</taxon>
        <taxon>Alphaproteobacteria</taxon>
        <taxon>Hyphomicrobiales</taxon>
        <taxon>Brucellaceae</taxon>
        <taxon>Brucella/Ochrobactrum group</taxon>
        <taxon>Brucella</taxon>
    </lineage>
</organism>
<evidence type="ECO:0000256" key="2">
    <source>
        <dbReference type="ARBA" id="ARBA00022741"/>
    </source>
</evidence>
<feature type="domain" description="ABC transporter" evidence="4">
    <location>
        <begin position="8"/>
        <end position="239"/>
    </location>
</feature>
<dbReference type="EMBL" id="JAVDQT010000007">
    <property type="protein sequence ID" value="MDR6433839.1"/>
    <property type="molecule type" value="Genomic_DNA"/>
</dbReference>
<dbReference type="CDD" id="cd03214">
    <property type="entry name" value="ABC_Iron-Siderophores_B12_Hemin"/>
    <property type="match status" value="1"/>
</dbReference>
<keyword evidence="3 5" id="KW-0067">ATP-binding</keyword>
<evidence type="ECO:0000313" key="5">
    <source>
        <dbReference type="EMBL" id="MDR6433839.1"/>
    </source>
</evidence>
<evidence type="ECO:0000259" key="4">
    <source>
        <dbReference type="PROSITE" id="PS50893"/>
    </source>
</evidence>
<proteinExistence type="predicted"/>
<evidence type="ECO:0000256" key="3">
    <source>
        <dbReference type="ARBA" id="ARBA00022840"/>
    </source>
</evidence>
<dbReference type="PANTHER" id="PTHR42794:SF2">
    <property type="entry name" value="ABC TRANSPORTER ATP-BINDING PROTEIN"/>
    <property type="match status" value="1"/>
</dbReference>
<keyword evidence="2" id="KW-0547">Nucleotide-binding</keyword>
<sequence>MNKDEKGLLISNLAVRYGRKEIIHSFSMGPVEPGQFVAVLGPNAAGKSTLLKAIAGIGSFSGHISLNGADILSVPGAKRARKIAYMPQSQPPAIGLPALEAVMSAFGSSKGRDEAINQAYKVLEDLGAADLALRNLHELSGGQRQIVALAQAIVRKPEVLLLDEPTSALDLKHQVFVMQSAARLVRMKGAIVVAVLHDVALALRYADSIAVLKDGGLYAYGTPKAVVTPDMLASVYGIEARVETCSQGKMQIIVDGVM</sequence>
<dbReference type="InterPro" id="IPR027417">
    <property type="entry name" value="P-loop_NTPase"/>
</dbReference>
<name>A0ABU1MCR9_9HYPH</name>
<evidence type="ECO:0000256" key="1">
    <source>
        <dbReference type="ARBA" id="ARBA00004533"/>
    </source>
</evidence>
<dbReference type="Pfam" id="PF00005">
    <property type="entry name" value="ABC_tran"/>
    <property type="match status" value="1"/>
</dbReference>
<comment type="caution">
    <text evidence="5">The sequence shown here is derived from an EMBL/GenBank/DDBJ whole genome shotgun (WGS) entry which is preliminary data.</text>
</comment>
<keyword evidence="6" id="KW-1185">Reference proteome</keyword>
<gene>
    <name evidence="5" type="ORF">J2782_003585</name>
</gene>
<dbReference type="RefSeq" id="WP_310014935.1">
    <property type="nucleotide sequence ID" value="NZ_JAVDQT010000007.1"/>
</dbReference>
<dbReference type="SMART" id="SM00382">
    <property type="entry name" value="AAA"/>
    <property type="match status" value="1"/>
</dbReference>
<dbReference type="Proteomes" id="UP001184614">
    <property type="component" value="Unassembled WGS sequence"/>
</dbReference>
<protein>
    <submittedName>
        <fullName evidence="5">Iron complex transport system ATP-binding protein</fullName>
    </submittedName>
</protein>
<dbReference type="PROSITE" id="PS50893">
    <property type="entry name" value="ABC_TRANSPORTER_2"/>
    <property type="match status" value="1"/>
</dbReference>
<accession>A0ABU1MCR9</accession>
<dbReference type="InterPro" id="IPR003439">
    <property type="entry name" value="ABC_transporter-like_ATP-bd"/>
</dbReference>
<reference evidence="5 6" key="1">
    <citation type="submission" date="2023-07" db="EMBL/GenBank/DDBJ databases">
        <title>Sorghum-associated microbial communities from plants grown in Nebraska, USA.</title>
        <authorList>
            <person name="Schachtman D."/>
        </authorList>
    </citation>
    <scope>NUCLEOTIDE SEQUENCE [LARGE SCALE GENOMIC DNA]</scope>
    <source>
        <strain evidence="5 6">DS1730</strain>
    </source>
</reference>
<dbReference type="SUPFAM" id="SSF52540">
    <property type="entry name" value="P-loop containing nucleoside triphosphate hydrolases"/>
    <property type="match status" value="1"/>
</dbReference>
<dbReference type="PANTHER" id="PTHR42794">
    <property type="entry name" value="HEMIN IMPORT ATP-BINDING PROTEIN HMUV"/>
    <property type="match status" value="1"/>
</dbReference>
<evidence type="ECO:0000313" key="6">
    <source>
        <dbReference type="Proteomes" id="UP001184614"/>
    </source>
</evidence>
<dbReference type="InterPro" id="IPR003593">
    <property type="entry name" value="AAA+_ATPase"/>
</dbReference>
<dbReference type="Gene3D" id="3.40.50.300">
    <property type="entry name" value="P-loop containing nucleotide triphosphate hydrolases"/>
    <property type="match status" value="1"/>
</dbReference>
<comment type="subcellular location">
    <subcellularLocation>
        <location evidence="1">Cell inner membrane</location>
    </subcellularLocation>
</comment>